<proteinExistence type="predicted"/>
<protein>
    <submittedName>
        <fullName evidence="2">Uncharacterized protein</fullName>
    </submittedName>
</protein>
<evidence type="ECO:0000313" key="2">
    <source>
        <dbReference type="EMBL" id="EDV29702.1"/>
    </source>
</evidence>
<dbReference type="SMART" id="SM00248">
    <property type="entry name" value="ANK"/>
    <property type="match status" value="4"/>
</dbReference>
<dbReference type="OrthoDB" id="539213at2759"/>
<dbReference type="GeneID" id="6749386"/>
<evidence type="ECO:0000313" key="3">
    <source>
        <dbReference type="Proteomes" id="UP000009022"/>
    </source>
</evidence>
<feature type="repeat" description="ANK" evidence="1">
    <location>
        <begin position="7"/>
        <end position="35"/>
    </location>
</feature>
<dbReference type="RefSeq" id="XP_002108904.1">
    <property type="nucleotide sequence ID" value="XM_002108868.1"/>
</dbReference>
<dbReference type="Gene3D" id="1.25.40.20">
    <property type="entry name" value="Ankyrin repeat-containing domain"/>
    <property type="match status" value="1"/>
</dbReference>
<sequence>MSPEGKALMEAVSKGQLRLARVLIDGGAYINSKDENKQTPLMVACRNNVKWTESGEKMIKFILDRNADPNCTDYRGNTAIILACQNFTNANIIRMLLEHHAKSQLINHDGDTALTSAIRANNTDAVVTLLSYFRNNRISLRKDERKLLESKYGSHKLKDLVDKLKMQPNSELIEFSQADRLDYRDSSVFCNNSSQGLQSSDISIVTESTNFFSMSSEYWHNRNSAIITDTKSSQKLYGLSTEKCSEDLVNRPNSSALPQLQRKDHPEIYSNNFRSRHNSDVATDALHGKPHKLTFYNDQLPHSLPSEPLFLFDQGILQHSSSMNERNLFHYQNELSKHPLHPLESESRIKRRNTLPPLRSKALMVEERPYSDNINTDQISPTSKQKSYQKYKMRNVAFDNDESTVI</sequence>
<dbReference type="KEGG" id="tad:TRIADDRAFT_52374"/>
<name>B3RI73_TRIAD</name>
<evidence type="ECO:0000256" key="1">
    <source>
        <dbReference type="PROSITE-ProRule" id="PRU00023"/>
    </source>
</evidence>
<dbReference type="eggNOG" id="ENOG502QRZ2">
    <property type="taxonomic scope" value="Eukaryota"/>
</dbReference>
<keyword evidence="3" id="KW-1185">Reference proteome</keyword>
<dbReference type="HOGENOM" id="CLU_678497_0_0_1"/>
<dbReference type="STRING" id="10228.B3RI73"/>
<dbReference type="PANTHER" id="PTHR24157">
    <property type="entry name" value="ANKYRIN REPEAT, SAM AND BASIC LEUCINE ZIPPER DOMAIN-CONTAINING PROTEIN 1"/>
    <property type="match status" value="1"/>
</dbReference>
<dbReference type="Pfam" id="PF12796">
    <property type="entry name" value="Ank_2"/>
    <property type="match status" value="1"/>
</dbReference>
<keyword evidence="1" id="KW-0040">ANK repeat</keyword>
<dbReference type="EMBL" id="DS985241">
    <property type="protein sequence ID" value="EDV29702.1"/>
    <property type="molecule type" value="Genomic_DNA"/>
</dbReference>
<dbReference type="InterPro" id="IPR036770">
    <property type="entry name" value="Ankyrin_rpt-contain_sf"/>
</dbReference>
<dbReference type="InterPro" id="IPR002110">
    <property type="entry name" value="Ankyrin_rpt"/>
</dbReference>
<dbReference type="GO" id="GO:0071546">
    <property type="term" value="C:pi-body"/>
    <property type="evidence" value="ECO:0000318"/>
    <property type="project" value="GO_Central"/>
</dbReference>
<dbReference type="PROSITE" id="PS50088">
    <property type="entry name" value="ANK_REPEAT"/>
    <property type="match status" value="1"/>
</dbReference>
<organism evidence="2 3">
    <name type="scientific">Trichoplax adhaerens</name>
    <name type="common">Trichoplax reptans</name>
    <dbReference type="NCBI Taxonomy" id="10228"/>
    <lineage>
        <taxon>Eukaryota</taxon>
        <taxon>Metazoa</taxon>
        <taxon>Placozoa</taxon>
        <taxon>Uniplacotomia</taxon>
        <taxon>Trichoplacea</taxon>
        <taxon>Trichoplacidae</taxon>
        <taxon>Trichoplax</taxon>
    </lineage>
</organism>
<dbReference type="CTD" id="6749386"/>
<dbReference type="AlphaFoldDB" id="B3RI73"/>
<reference evidence="2 3" key="1">
    <citation type="journal article" date="2008" name="Nature">
        <title>The Trichoplax genome and the nature of placozoans.</title>
        <authorList>
            <person name="Srivastava M."/>
            <person name="Begovic E."/>
            <person name="Chapman J."/>
            <person name="Putnam N.H."/>
            <person name="Hellsten U."/>
            <person name="Kawashima T."/>
            <person name="Kuo A."/>
            <person name="Mitros T."/>
            <person name="Salamov A."/>
            <person name="Carpenter M.L."/>
            <person name="Signorovitch A.Y."/>
            <person name="Moreno M.A."/>
            <person name="Kamm K."/>
            <person name="Grimwood J."/>
            <person name="Schmutz J."/>
            <person name="Shapiro H."/>
            <person name="Grigoriev I.V."/>
            <person name="Buss L.W."/>
            <person name="Schierwater B."/>
            <person name="Dellaporta S.L."/>
            <person name="Rokhsar D.S."/>
        </authorList>
    </citation>
    <scope>NUCLEOTIDE SEQUENCE [LARGE SCALE GENOMIC DNA]</scope>
    <source>
        <strain evidence="2 3">Grell-BS-1999</strain>
    </source>
</reference>
<accession>B3RI73</accession>
<dbReference type="PhylomeDB" id="B3RI73"/>
<dbReference type="InParanoid" id="B3RI73"/>
<gene>
    <name evidence="2" type="ORF">TRIADDRAFT_52374</name>
</gene>
<dbReference type="Proteomes" id="UP000009022">
    <property type="component" value="Unassembled WGS sequence"/>
</dbReference>
<dbReference type="SUPFAM" id="SSF48403">
    <property type="entry name" value="Ankyrin repeat"/>
    <property type="match status" value="1"/>
</dbReference>
<dbReference type="PANTHER" id="PTHR24157:SF3">
    <property type="entry name" value="ANKYRIN REPEAT, SAM AND BASIC LEUCINE ZIPPER DOMAIN-CONTAINING PROTEIN 1"/>
    <property type="match status" value="1"/>
</dbReference>